<accession>A0A3S2UJG6</accession>
<feature type="region of interest" description="Disordered" evidence="1">
    <location>
        <begin position="233"/>
        <end position="264"/>
    </location>
</feature>
<keyword evidence="5" id="KW-1185">Reference proteome</keyword>
<evidence type="ECO:0000256" key="1">
    <source>
        <dbReference type="SAM" id="MobiDB-lite"/>
    </source>
</evidence>
<feature type="signal peptide" evidence="2">
    <location>
        <begin position="1"/>
        <end position="27"/>
    </location>
</feature>
<organism evidence="4 5">
    <name type="scientific">Inhella crocodyli</name>
    <dbReference type="NCBI Taxonomy" id="2499851"/>
    <lineage>
        <taxon>Bacteria</taxon>
        <taxon>Pseudomonadati</taxon>
        <taxon>Pseudomonadota</taxon>
        <taxon>Betaproteobacteria</taxon>
        <taxon>Burkholderiales</taxon>
        <taxon>Sphaerotilaceae</taxon>
        <taxon>Inhella</taxon>
    </lineage>
</organism>
<comment type="caution">
    <text evidence="4">The sequence shown here is derived from an EMBL/GenBank/DDBJ whole genome shotgun (WGS) entry which is preliminary data.</text>
</comment>
<feature type="chain" id="PRO_5018616612" evidence="2">
    <location>
        <begin position="28"/>
        <end position="264"/>
    </location>
</feature>
<feature type="domain" description="Putative auto-transporter adhesin head GIN" evidence="3">
    <location>
        <begin position="42"/>
        <end position="226"/>
    </location>
</feature>
<proteinExistence type="predicted"/>
<evidence type="ECO:0000313" key="4">
    <source>
        <dbReference type="EMBL" id="RVT87543.1"/>
    </source>
</evidence>
<dbReference type="EMBL" id="SACM01000001">
    <property type="protein sequence ID" value="RVT87543.1"/>
    <property type="molecule type" value="Genomic_DNA"/>
</dbReference>
<gene>
    <name evidence="4" type="ORF">EOD73_00500</name>
</gene>
<keyword evidence="2" id="KW-0732">Signal</keyword>
<evidence type="ECO:0000313" key="5">
    <source>
        <dbReference type="Proteomes" id="UP000288587"/>
    </source>
</evidence>
<dbReference type="PANTHER" id="PTHR39200:SF1">
    <property type="entry name" value="AUTO-TRANSPORTER ADHESIN HEAD GIN DOMAIN-CONTAINING PROTEIN-RELATED"/>
    <property type="match status" value="1"/>
</dbReference>
<sequence length="264" mass="28252">MTRASHRLRFAWVLVGCVGLIAAPARANLEAVPGKTFAPGPFDSVYLTGVATVRFLQGDRDELFVEGDAEVLGEVDVTLEGKRLVVRNRGSWKFWRSTQQRTRMVLVARDLRSLKISGAANFVSSEPVTLAQLQVDISGAAVARFDKLQTERLVFSVSGAGDGHFTGRAPTLTVNIAGKGDFFGADLEAQQAKVSISGLGKARLWVHKTLDASITGIGTVEYFGTPVVSKKSSGVTRYTDRGPRPTPVPPPSALPPVPVFPPAP</sequence>
<feature type="compositionally biased region" description="Pro residues" evidence="1">
    <location>
        <begin position="244"/>
        <end position="264"/>
    </location>
</feature>
<name>A0A3S2UJG6_9BURK</name>
<dbReference type="InterPro" id="IPR021255">
    <property type="entry name" value="DUF2807"/>
</dbReference>
<dbReference type="Pfam" id="PF10988">
    <property type="entry name" value="DUF2807"/>
    <property type="match status" value="1"/>
</dbReference>
<dbReference type="Gene3D" id="2.160.20.120">
    <property type="match status" value="1"/>
</dbReference>
<evidence type="ECO:0000259" key="3">
    <source>
        <dbReference type="Pfam" id="PF10988"/>
    </source>
</evidence>
<dbReference type="PANTHER" id="PTHR39200">
    <property type="entry name" value="HYPOTHETICAL EXPORTED PROTEIN"/>
    <property type="match status" value="1"/>
</dbReference>
<dbReference type="AlphaFoldDB" id="A0A3S2UJG6"/>
<dbReference type="Proteomes" id="UP000288587">
    <property type="component" value="Unassembled WGS sequence"/>
</dbReference>
<dbReference type="OrthoDB" id="8897595at2"/>
<protein>
    <submittedName>
        <fullName evidence="4">DUF2807 domain-containing protein</fullName>
    </submittedName>
</protein>
<dbReference type="RefSeq" id="WP_127679814.1">
    <property type="nucleotide sequence ID" value="NZ_SACM01000001.1"/>
</dbReference>
<reference evidence="4 5" key="1">
    <citation type="submission" date="2019-01" db="EMBL/GenBank/DDBJ databases">
        <authorList>
            <person name="Chen W.-M."/>
        </authorList>
    </citation>
    <scope>NUCLEOTIDE SEQUENCE [LARGE SCALE GENOMIC DNA]</scope>
    <source>
        <strain evidence="4 5">CCP-18</strain>
    </source>
</reference>
<evidence type="ECO:0000256" key="2">
    <source>
        <dbReference type="SAM" id="SignalP"/>
    </source>
</evidence>